<evidence type="ECO:0000256" key="1">
    <source>
        <dbReference type="SAM" id="MobiDB-lite"/>
    </source>
</evidence>
<organism evidence="2 3">
    <name type="scientific">Hericium alpestre</name>
    <dbReference type="NCBI Taxonomy" id="135208"/>
    <lineage>
        <taxon>Eukaryota</taxon>
        <taxon>Fungi</taxon>
        <taxon>Dikarya</taxon>
        <taxon>Basidiomycota</taxon>
        <taxon>Agaricomycotina</taxon>
        <taxon>Agaricomycetes</taxon>
        <taxon>Russulales</taxon>
        <taxon>Hericiaceae</taxon>
        <taxon>Hericium</taxon>
    </lineage>
</organism>
<dbReference type="OrthoDB" id="3252356at2759"/>
<proteinExistence type="predicted"/>
<sequence length="584" mass="67110">MPSIISHSPIPSRSSIFIRDPPAERLGIDVLQLIFEACGEGNRTKEEAEHIPFTLASVSRCWRMVALKTSRIWTTIFFQGFTTSTRTFSRAFICLRYSRLRPLVVHVDMRREEYKPLLPPEEEDASIYSLVRHRMEWMEELLQHHTWRIRELSFIADTYKPIDVFLRCLESSRFISLESIDIRRANPLYVKMDEFEPSSLILFKQPSSICDFRRAAGVRSLDLLGVHVHWEKVMVHKLTRLTLGYMADEVRPSLEQLYGLLLASRQTLEYLDLQGILEAEYHSLGIQEYEVEEQNVASDGQRGTGAGTASNTAEGRRQRAWNNMVNGWVEEGPTDFWPGDFPNLRELRLGFLGMHEGVVVLSLIRAPKLRHLTLTDIQYTLWPIDEQPWGRSTHRCHDMLVYIGRRHIFDPDALPLGLLESLRFEGIYPSPNVATLFLTDCDRLRSLSVINSAQVLITSGLERNSFSGLEKPSAVLESLHVHIRSVCPVSSAIYIFKTEMEQARRDFVPLETLAVDYDCFPECRDCKECYSLPHALDEQTARVMFEGYHVANQVVLRRVPLKEGGPPICPHHEEMLGWKSEVAL</sequence>
<dbReference type="EMBL" id="SFCI01000040">
    <property type="protein sequence ID" value="TFY83275.1"/>
    <property type="molecule type" value="Genomic_DNA"/>
</dbReference>
<name>A0A4Z0A986_9AGAM</name>
<evidence type="ECO:0000313" key="3">
    <source>
        <dbReference type="Proteomes" id="UP000298061"/>
    </source>
</evidence>
<dbReference type="Proteomes" id="UP000298061">
    <property type="component" value="Unassembled WGS sequence"/>
</dbReference>
<dbReference type="AlphaFoldDB" id="A0A4Z0A986"/>
<gene>
    <name evidence="2" type="ORF">EWM64_g749</name>
</gene>
<comment type="caution">
    <text evidence="2">The sequence shown here is derived from an EMBL/GenBank/DDBJ whole genome shotgun (WGS) entry which is preliminary data.</text>
</comment>
<keyword evidence="3" id="KW-1185">Reference proteome</keyword>
<evidence type="ECO:0000313" key="2">
    <source>
        <dbReference type="EMBL" id="TFY83275.1"/>
    </source>
</evidence>
<protein>
    <recommendedName>
        <fullName evidence="4">F-box domain-containing protein</fullName>
    </recommendedName>
</protein>
<accession>A0A4Z0A986</accession>
<evidence type="ECO:0008006" key="4">
    <source>
        <dbReference type="Google" id="ProtNLM"/>
    </source>
</evidence>
<reference evidence="2 3" key="1">
    <citation type="submission" date="2019-02" db="EMBL/GenBank/DDBJ databases">
        <title>Genome sequencing of the rare red list fungi Hericium alpestre (H. flagellum).</title>
        <authorList>
            <person name="Buettner E."/>
            <person name="Kellner H."/>
        </authorList>
    </citation>
    <scope>NUCLEOTIDE SEQUENCE [LARGE SCALE GENOMIC DNA]</scope>
    <source>
        <strain evidence="2 3">DSM 108284</strain>
    </source>
</reference>
<feature type="region of interest" description="Disordered" evidence="1">
    <location>
        <begin position="295"/>
        <end position="316"/>
    </location>
</feature>